<dbReference type="CDD" id="cd12148">
    <property type="entry name" value="fungal_TF_MHR"/>
    <property type="match status" value="1"/>
</dbReference>
<organism evidence="8 9">
    <name type="scientific">Pseudocercospora eumusae</name>
    <dbReference type="NCBI Taxonomy" id="321146"/>
    <lineage>
        <taxon>Eukaryota</taxon>
        <taxon>Fungi</taxon>
        <taxon>Dikarya</taxon>
        <taxon>Ascomycota</taxon>
        <taxon>Pezizomycotina</taxon>
        <taxon>Dothideomycetes</taxon>
        <taxon>Dothideomycetidae</taxon>
        <taxon>Mycosphaerellales</taxon>
        <taxon>Mycosphaerellaceae</taxon>
        <taxon>Pseudocercospora</taxon>
    </lineage>
</organism>
<dbReference type="EMBL" id="LFZN01000076">
    <property type="protein sequence ID" value="KXT00312.1"/>
    <property type="molecule type" value="Genomic_DNA"/>
</dbReference>
<evidence type="ECO:0000313" key="8">
    <source>
        <dbReference type="EMBL" id="KXT00312.1"/>
    </source>
</evidence>
<keyword evidence="5" id="KW-0539">Nucleus</keyword>
<dbReference type="PANTHER" id="PTHR47660:SF7">
    <property type="entry name" value="TRANSCRIPTION FACTOR WITH C2H2 AND ZN(2)-CYS(6) DNA BINDING DOMAIN (EUROFUNG)"/>
    <property type="match status" value="1"/>
</dbReference>
<dbReference type="AlphaFoldDB" id="A0A139HD22"/>
<dbReference type="PANTHER" id="PTHR47660">
    <property type="entry name" value="TRANSCRIPTION FACTOR WITH C2H2 AND ZN(2)-CYS(6) DNA BINDING DOMAIN (EUROFUNG)-RELATED-RELATED"/>
    <property type="match status" value="1"/>
</dbReference>
<dbReference type="Pfam" id="PF04082">
    <property type="entry name" value="Fungal_trans"/>
    <property type="match status" value="1"/>
</dbReference>
<evidence type="ECO:0000313" key="9">
    <source>
        <dbReference type="Proteomes" id="UP000070133"/>
    </source>
</evidence>
<dbReference type="OrthoDB" id="10018191at2759"/>
<dbReference type="GO" id="GO:0006351">
    <property type="term" value="P:DNA-templated transcription"/>
    <property type="evidence" value="ECO:0007669"/>
    <property type="project" value="InterPro"/>
</dbReference>
<keyword evidence="4" id="KW-0804">Transcription</keyword>
<name>A0A139HD22_9PEZI</name>
<dbReference type="InterPro" id="IPR007219">
    <property type="entry name" value="XnlR_reg_dom"/>
</dbReference>
<protein>
    <recommendedName>
        <fullName evidence="7">Xylanolytic transcriptional activator regulatory domain-containing protein</fullName>
    </recommendedName>
</protein>
<evidence type="ECO:0000256" key="4">
    <source>
        <dbReference type="ARBA" id="ARBA00023163"/>
    </source>
</evidence>
<evidence type="ECO:0000256" key="6">
    <source>
        <dbReference type="SAM" id="MobiDB-lite"/>
    </source>
</evidence>
<gene>
    <name evidence="8" type="ORF">AC578_6481</name>
</gene>
<sequence>MANYHAALAMAHVGSAHIPPGQAGLASPPGLTKQRRMSLINPSKKRYLSHEPSKLLHQHRPEIHPRPSESTSSAGEFDSSSPRGQQSLQASDGKSWPWLHENLFMVNGEGKFGRPLHSPPTSISPLVNVVENLVAYAANTAFTPEDLTARKRYWESVSLQLASIFYEPDSQPVEAYRTLHHLIELYLSNFHILWPFLNHEQMDANHHHPVLFLTISSVGAMFGQALQREYGTLMHERLRRLLSASLYDLEGPEDGLVWLAQARVLTQVASLYFGQRQGFSYAQHLNAITIAQLRRMNCFQEFIPDAMALLQPTTMPPEAELDQWQHAETRRRIAFWILRSDVYTSLLLSTRPILTADEFKMTFPRSDELWLNEQNLDAEGRLWAQRTEDSRTLQMPFSDLVRIFLEPKETNPVLGPVGYELVLFGLQEAVWKYSQDPALFPRLTGQCLQGVDFANIEQENDHVKVNGTASLPQTNGQRYRKMDALHSDRSRLLQALEAWTNAVNASITRGDFVHHQDTLMSSTLLYHLSRLRLCAPLEDLHHISYRVADPRTIQTQVLRKVEAWRKSPYAPEAARQAWDVKTLIKEELKKPQQDQARFNFLAFCCLHHSAVVLWTVAAAERAGPETPSSSTFSTSRSDIDTFLQECPKLFTRLSPLGGNSFEAAAYRLARHAFPPHQTEVPAG</sequence>
<reference evidence="8 9" key="1">
    <citation type="submission" date="2015-07" db="EMBL/GenBank/DDBJ databases">
        <title>Comparative genomics of the Sigatoka disease complex on banana suggests a link between parallel evolutionary changes in Pseudocercospora fijiensis and Pseudocercospora eumusae and increased virulence on the banana host.</title>
        <authorList>
            <person name="Chang T.-C."/>
            <person name="Salvucci A."/>
            <person name="Crous P.W."/>
            <person name="Stergiopoulos I."/>
        </authorList>
    </citation>
    <scope>NUCLEOTIDE SEQUENCE [LARGE SCALE GENOMIC DNA]</scope>
    <source>
        <strain evidence="8 9">CBS 114824</strain>
    </source>
</reference>
<feature type="domain" description="Xylanolytic transcriptional activator regulatory" evidence="7">
    <location>
        <begin position="183"/>
        <end position="373"/>
    </location>
</feature>
<dbReference type="STRING" id="321146.A0A139HD22"/>
<feature type="compositionally biased region" description="Polar residues" evidence="6">
    <location>
        <begin position="68"/>
        <end position="91"/>
    </location>
</feature>
<proteinExistence type="predicted"/>
<evidence type="ECO:0000256" key="1">
    <source>
        <dbReference type="ARBA" id="ARBA00022723"/>
    </source>
</evidence>
<feature type="region of interest" description="Disordered" evidence="6">
    <location>
        <begin position="16"/>
        <end position="91"/>
    </location>
</feature>
<evidence type="ECO:0000256" key="5">
    <source>
        <dbReference type="ARBA" id="ARBA00023242"/>
    </source>
</evidence>
<dbReference type="GO" id="GO:0003677">
    <property type="term" value="F:DNA binding"/>
    <property type="evidence" value="ECO:0007669"/>
    <property type="project" value="InterPro"/>
</dbReference>
<evidence type="ECO:0000259" key="7">
    <source>
        <dbReference type="Pfam" id="PF04082"/>
    </source>
</evidence>
<dbReference type="GO" id="GO:0008270">
    <property type="term" value="F:zinc ion binding"/>
    <property type="evidence" value="ECO:0007669"/>
    <property type="project" value="InterPro"/>
</dbReference>
<comment type="caution">
    <text evidence="8">The sequence shown here is derived from an EMBL/GenBank/DDBJ whole genome shotgun (WGS) entry which is preliminary data.</text>
</comment>
<keyword evidence="3" id="KW-0805">Transcription regulation</keyword>
<dbReference type="Proteomes" id="UP000070133">
    <property type="component" value="Unassembled WGS sequence"/>
</dbReference>
<keyword evidence="2" id="KW-0862">Zinc</keyword>
<keyword evidence="9" id="KW-1185">Reference proteome</keyword>
<accession>A0A139HD22</accession>
<feature type="compositionally biased region" description="Basic and acidic residues" evidence="6">
    <location>
        <begin position="48"/>
        <end position="67"/>
    </location>
</feature>
<evidence type="ECO:0000256" key="2">
    <source>
        <dbReference type="ARBA" id="ARBA00022833"/>
    </source>
</evidence>
<evidence type="ECO:0000256" key="3">
    <source>
        <dbReference type="ARBA" id="ARBA00023015"/>
    </source>
</evidence>
<keyword evidence="1" id="KW-0479">Metal-binding</keyword>